<organism evidence="6 7">
    <name type="scientific">Dawidia cretensis</name>
    <dbReference type="NCBI Taxonomy" id="2782350"/>
    <lineage>
        <taxon>Bacteria</taxon>
        <taxon>Pseudomonadati</taxon>
        <taxon>Bacteroidota</taxon>
        <taxon>Cytophagia</taxon>
        <taxon>Cytophagales</taxon>
        <taxon>Chryseotaleaceae</taxon>
        <taxon>Dawidia</taxon>
    </lineage>
</organism>
<dbReference type="InterPro" id="IPR000192">
    <property type="entry name" value="Aminotrans_V_dom"/>
</dbReference>
<keyword evidence="6" id="KW-0808">Transferase</keyword>
<dbReference type="Pfam" id="PF00266">
    <property type="entry name" value="Aminotran_5"/>
    <property type="match status" value="1"/>
</dbReference>
<dbReference type="PANTHER" id="PTHR11601:SF34">
    <property type="entry name" value="CYSTEINE DESULFURASE"/>
    <property type="match status" value="1"/>
</dbReference>
<dbReference type="EMBL" id="JAHESE010000274">
    <property type="protein sequence ID" value="MBT1712644.1"/>
    <property type="molecule type" value="Genomic_DNA"/>
</dbReference>
<dbReference type="GO" id="GO:0031071">
    <property type="term" value="F:cysteine desulfurase activity"/>
    <property type="evidence" value="ECO:0007669"/>
    <property type="project" value="UniProtKB-EC"/>
</dbReference>
<dbReference type="AlphaFoldDB" id="A0AAP2E5C6"/>
<comment type="caution">
    <text evidence="6">The sequence shown here is derived from an EMBL/GenBank/DDBJ whole genome shotgun (WGS) entry which is preliminary data.</text>
</comment>
<protein>
    <submittedName>
        <fullName evidence="6">Aminotransferase class V-fold PLP-dependent enzyme</fullName>
    </submittedName>
</protein>
<dbReference type="GO" id="GO:0008483">
    <property type="term" value="F:transaminase activity"/>
    <property type="evidence" value="ECO:0007669"/>
    <property type="project" value="UniProtKB-KW"/>
</dbReference>
<evidence type="ECO:0000256" key="3">
    <source>
        <dbReference type="ARBA" id="ARBA00022898"/>
    </source>
</evidence>
<dbReference type="InterPro" id="IPR015421">
    <property type="entry name" value="PyrdxlP-dep_Trfase_major"/>
</dbReference>
<gene>
    <name evidence="6" type="ORF">KK062_30705</name>
</gene>
<keyword evidence="7" id="KW-1185">Reference proteome</keyword>
<reference evidence="6 7" key="1">
    <citation type="submission" date="2021-05" db="EMBL/GenBank/DDBJ databases">
        <title>A Polyphasic approach of four new species of the genus Ohtaekwangia: Ohtaekwangia histidinii sp. nov., Ohtaekwangia cretensis sp. nov., Ohtaekwangia indiensis sp. nov., Ohtaekwangia reichenbachii sp. nov. from diverse environment.</title>
        <authorList>
            <person name="Octaviana S."/>
        </authorList>
    </citation>
    <scope>NUCLEOTIDE SEQUENCE [LARGE SCALE GENOMIC DNA]</scope>
    <source>
        <strain evidence="6 7">PWU5</strain>
    </source>
</reference>
<evidence type="ECO:0000256" key="1">
    <source>
        <dbReference type="ARBA" id="ARBA00001933"/>
    </source>
</evidence>
<dbReference type="PANTHER" id="PTHR11601">
    <property type="entry name" value="CYSTEINE DESULFURYLASE FAMILY MEMBER"/>
    <property type="match status" value="1"/>
</dbReference>
<feature type="non-terminal residue" evidence="6">
    <location>
        <position position="76"/>
    </location>
</feature>
<dbReference type="InterPro" id="IPR015424">
    <property type="entry name" value="PyrdxlP-dep_Trfase"/>
</dbReference>
<feature type="domain" description="Aminotransferase class V" evidence="5">
    <location>
        <begin position="2"/>
        <end position="76"/>
    </location>
</feature>
<name>A0AAP2E5C6_9BACT</name>
<feature type="non-terminal residue" evidence="6">
    <location>
        <position position="1"/>
    </location>
</feature>
<keyword evidence="6" id="KW-0032">Aminotransferase</keyword>
<dbReference type="RefSeq" id="WP_254088164.1">
    <property type="nucleotide sequence ID" value="NZ_JAHESE010000274.1"/>
</dbReference>
<evidence type="ECO:0000256" key="2">
    <source>
        <dbReference type="ARBA" id="ARBA00006490"/>
    </source>
</evidence>
<dbReference type="Proteomes" id="UP001319080">
    <property type="component" value="Unassembled WGS sequence"/>
</dbReference>
<proteinExistence type="inferred from homology"/>
<evidence type="ECO:0000313" key="7">
    <source>
        <dbReference type="Proteomes" id="UP001319080"/>
    </source>
</evidence>
<comment type="cofactor">
    <cofactor evidence="1">
        <name>pyridoxal 5'-phosphate</name>
        <dbReference type="ChEBI" id="CHEBI:597326"/>
    </cofactor>
</comment>
<evidence type="ECO:0000259" key="5">
    <source>
        <dbReference type="Pfam" id="PF00266"/>
    </source>
</evidence>
<evidence type="ECO:0000256" key="4">
    <source>
        <dbReference type="ARBA" id="ARBA00050776"/>
    </source>
</evidence>
<accession>A0AAP2E5C6</accession>
<comment type="catalytic activity">
    <reaction evidence="4">
        <text>(sulfur carrier)-H + L-cysteine = (sulfur carrier)-SH + L-alanine</text>
        <dbReference type="Rhea" id="RHEA:43892"/>
        <dbReference type="Rhea" id="RHEA-COMP:14737"/>
        <dbReference type="Rhea" id="RHEA-COMP:14739"/>
        <dbReference type="ChEBI" id="CHEBI:29917"/>
        <dbReference type="ChEBI" id="CHEBI:35235"/>
        <dbReference type="ChEBI" id="CHEBI:57972"/>
        <dbReference type="ChEBI" id="CHEBI:64428"/>
        <dbReference type="EC" id="2.8.1.7"/>
    </reaction>
</comment>
<dbReference type="Gene3D" id="3.40.640.10">
    <property type="entry name" value="Type I PLP-dependent aspartate aminotransferase-like (Major domain)"/>
    <property type="match status" value="1"/>
</dbReference>
<evidence type="ECO:0000313" key="6">
    <source>
        <dbReference type="EMBL" id="MBT1712644.1"/>
    </source>
</evidence>
<keyword evidence="3" id="KW-0663">Pyridoxal phosphate</keyword>
<sequence>VQHVITSPVEHHAVSHTLEVLARQGWFKLHHVTLDEKGHINLDDLETLLKENPHAVVSLMHANNEIGNLLDIERVG</sequence>
<comment type="similarity">
    <text evidence="2">Belongs to the class-V pyridoxal-phosphate-dependent aminotransferase family. NifS/IscS subfamily.</text>
</comment>
<dbReference type="SUPFAM" id="SSF53383">
    <property type="entry name" value="PLP-dependent transferases"/>
    <property type="match status" value="1"/>
</dbReference>